<feature type="domain" description="Ig-like" evidence="5">
    <location>
        <begin position="33"/>
        <end position="124"/>
    </location>
</feature>
<dbReference type="AlphaFoldDB" id="A0A4X2JTV1"/>
<reference evidence="7" key="1">
    <citation type="submission" date="2018-12" db="EMBL/GenBank/DDBJ databases">
        <authorList>
            <person name="Yazar S."/>
        </authorList>
    </citation>
    <scope>NUCLEOTIDE SEQUENCE [LARGE SCALE GENOMIC DNA]</scope>
</reference>
<keyword evidence="4" id="KW-0732">Signal</keyword>
<dbReference type="InterPro" id="IPR050150">
    <property type="entry name" value="IgV_Light_Chain"/>
</dbReference>
<evidence type="ECO:0000256" key="4">
    <source>
        <dbReference type="SAM" id="SignalP"/>
    </source>
</evidence>
<reference evidence="6" key="3">
    <citation type="submission" date="2025-09" db="UniProtKB">
        <authorList>
            <consortium name="Ensembl"/>
        </authorList>
    </citation>
    <scope>IDENTIFICATION</scope>
</reference>
<dbReference type="InterPro" id="IPR036179">
    <property type="entry name" value="Ig-like_dom_sf"/>
</dbReference>
<keyword evidence="2" id="KW-1064">Adaptive immunity</keyword>
<evidence type="ECO:0000256" key="1">
    <source>
        <dbReference type="ARBA" id="ARBA00022859"/>
    </source>
</evidence>
<evidence type="ECO:0000259" key="5">
    <source>
        <dbReference type="PROSITE" id="PS50835"/>
    </source>
</evidence>
<feature type="chain" id="PRO_5021461763" description="Ig-like domain-containing protein" evidence="4">
    <location>
        <begin position="33"/>
        <end position="185"/>
    </location>
</feature>
<dbReference type="CDD" id="cd04980">
    <property type="entry name" value="IgV_L_kappa"/>
    <property type="match status" value="1"/>
</dbReference>
<organism evidence="6 7">
    <name type="scientific">Vombatus ursinus</name>
    <name type="common">Common wombat</name>
    <dbReference type="NCBI Taxonomy" id="29139"/>
    <lineage>
        <taxon>Eukaryota</taxon>
        <taxon>Metazoa</taxon>
        <taxon>Chordata</taxon>
        <taxon>Craniata</taxon>
        <taxon>Vertebrata</taxon>
        <taxon>Euteleostomi</taxon>
        <taxon>Mammalia</taxon>
        <taxon>Metatheria</taxon>
        <taxon>Diprotodontia</taxon>
        <taxon>Vombatidae</taxon>
        <taxon>Vombatus</taxon>
    </lineage>
</organism>
<dbReference type="InterPro" id="IPR003599">
    <property type="entry name" value="Ig_sub"/>
</dbReference>
<keyword evidence="1" id="KW-0391">Immunity</keyword>
<dbReference type="InterPro" id="IPR013783">
    <property type="entry name" value="Ig-like_fold"/>
</dbReference>
<dbReference type="GO" id="GO:0005886">
    <property type="term" value="C:plasma membrane"/>
    <property type="evidence" value="ECO:0007669"/>
    <property type="project" value="UniProtKB-ARBA"/>
</dbReference>
<name>A0A4X2JTV1_VOMUR</name>
<dbReference type="SMART" id="SM00409">
    <property type="entry name" value="IG"/>
    <property type="match status" value="1"/>
</dbReference>
<dbReference type="Ensembl" id="ENSVURT00010000565.1">
    <property type="protein sequence ID" value="ENSVURP00010000475.1"/>
    <property type="gene ID" value="ENSVURG00010000429.1"/>
</dbReference>
<keyword evidence="7" id="KW-1185">Reference proteome</keyword>
<dbReference type="Pfam" id="PF07686">
    <property type="entry name" value="V-set"/>
    <property type="match status" value="1"/>
</dbReference>
<dbReference type="GO" id="GO:0002250">
    <property type="term" value="P:adaptive immune response"/>
    <property type="evidence" value="ECO:0007669"/>
    <property type="project" value="UniProtKB-KW"/>
</dbReference>
<dbReference type="PROSITE" id="PS50835">
    <property type="entry name" value="IG_LIKE"/>
    <property type="match status" value="1"/>
</dbReference>
<dbReference type="Gene3D" id="2.60.40.10">
    <property type="entry name" value="Immunoglobulins"/>
    <property type="match status" value="1"/>
</dbReference>
<dbReference type="OMA" id="THIEIQS"/>
<evidence type="ECO:0000313" key="6">
    <source>
        <dbReference type="Ensembl" id="ENSVURP00010000475.1"/>
    </source>
</evidence>
<dbReference type="InterPro" id="IPR007110">
    <property type="entry name" value="Ig-like_dom"/>
</dbReference>
<dbReference type="Proteomes" id="UP000314987">
    <property type="component" value="Unassembled WGS sequence"/>
</dbReference>
<dbReference type="GO" id="GO:0005576">
    <property type="term" value="C:extracellular region"/>
    <property type="evidence" value="ECO:0007669"/>
    <property type="project" value="UniProtKB-ARBA"/>
</dbReference>
<accession>A0A4X2JTV1</accession>
<dbReference type="PANTHER" id="PTHR23267">
    <property type="entry name" value="IMMUNOGLOBULIN LIGHT CHAIN"/>
    <property type="match status" value="1"/>
</dbReference>
<dbReference type="GeneTree" id="ENSGT00940000153770"/>
<dbReference type="SUPFAM" id="SSF48726">
    <property type="entry name" value="Immunoglobulin"/>
    <property type="match status" value="1"/>
</dbReference>
<dbReference type="InterPro" id="IPR013106">
    <property type="entry name" value="Ig_V-set"/>
</dbReference>
<feature type="signal peptide" evidence="4">
    <location>
        <begin position="1"/>
        <end position="32"/>
    </location>
</feature>
<keyword evidence="3" id="KW-1280">Immunoglobulin</keyword>
<dbReference type="FunFam" id="2.60.40.10:FF:000350">
    <property type="entry name" value="Immunoglobulin kappa chain variable 18-36"/>
    <property type="match status" value="1"/>
</dbReference>
<evidence type="ECO:0000256" key="2">
    <source>
        <dbReference type="ARBA" id="ARBA00023130"/>
    </source>
</evidence>
<sequence length="185" mass="19869">ILTTHIEIQSISSARLFSSIFLTCLFLFSTQGGEIVLTQAPASVSVTPGERVTISCKASQNSDGDDLLNWYQQKPGQAPRLLIYYATNLQSGVPDRFSGSGSGTDFTLTISSVEAEDAAVYYCQQSLKDPPTVIYSRTKTSQGSGLVVREASVPQLLPLPQNLLWGLHTCGLSASLGNPLRASRL</sequence>
<dbReference type="GO" id="GO:0019814">
    <property type="term" value="C:immunoglobulin complex"/>
    <property type="evidence" value="ECO:0007669"/>
    <property type="project" value="UniProtKB-KW"/>
</dbReference>
<dbReference type="STRING" id="29139.ENSVURP00010000475"/>
<reference evidence="6" key="2">
    <citation type="submission" date="2025-08" db="UniProtKB">
        <authorList>
            <consortium name="Ensembl"/>
        </authorList>
    </citation>
    <scope>IDENTIFICATION</scope>
</reference>
<evidence type="ECO:0000256" key="3">
    <source>
        <dbReference type="ARBA" id="ARBA00043265"/>
    </source>
</evidence>
<protein>
    <recommendedName>
        <fullName evidence="5">Ig-like domain-containing protein</fullName>
    </recommendedName>
</protein>
<proteinExistence type="predicted"/>
<dbReference type="SMART" id="SM00406">
    <property type="entry name" value="IGv"/>
    <property type="match status" value="1"/>
</dbReference>
<evidence type="ECO:0000313" key="7">
    <source>
        <dbReference type="Proteomes" id="UP000314987"/>
    </source>
</evidence>